<dbReference type="Proteomes" id="UP000691718">
    <property type="component" value="Unassembled WGS sequence"/>
</dbReference>
<keyword evidence="2" id="KW-1185">Reference proteome</keyword>
<name>A0A8S3W0G7_PARAO</name>
<gene>
    <name evidence="1" type="ORF">PAPOLLO_LOCUS321</name>
</gene>
<proteinExistence type="predicted"/>
<accession>A0A8S3W0G7</accession>
<sequence length="110" mass="13018">MQENDAKKEYLRDIDRNLKKNYQKMVKYSLESHFRVSVFASFYESDLMPLINLLDLYTFTHAFKMLCDTDDLVSGLAREGLKKILSERLRKEPSNIDMARYLSVDLDLTR</sequence>
<reference evidence="1" key="1">
    <citation type="submission" date="2021-04" db="EMBL/GenBank/DDBJ databases">
        <authorList>
            <person name="Tunstrom K."/>
        </authorList>
    </citation>
    <scope>NUCLEOTIDE SEQUENCE</scope>
</reference>
<dbReference type="AlphaFoldDB" id="A0A8S3W0G7"/>
<dbReference type="EMBL" id="CAJQZP010000008">
    <property type="protein sequence ID" value="CAG4931234.1"/>
    <property type="molecule type" value="Genomic_DNA"/>
</dbReference>
<organism evidence="1 2">
    <name type="scientific">Parnassius apollo</name>
    <name type="common">Apollo butterfly</name>
    <name type="synonym">Papilio apollo</name>
    <dbReference type="NCBI Taxonomy" id="110799"/>
    <lineage>
        <taxon>Eukaryota</taxon>
        <taxon>Metazoa</taxon>
        <taxon>Ecdysozoa</taxon>
        <taxon>Arthropoda</taxon>
        <taxon>Hexapoda</taxon>
        <taxon>Insecta</taxon>
        <taxon>Pterygota</taxon>
        <taxon>Neoptera</taxon>
        <taxon>Endopterygota</taxon>
        <taxon>Lepidoptera</taxon>
        <taxon>Glossata</taxon>
        <taxon>Ditrysia</taxon>
        <taxon>Papilionoidea</taxon>
        <taxon>Papilionidae</taxon>
        <taxon>Parnassiinae</taxon>
        <taxon>Parnassini</taxon>
        <taxon>Parnassius</taxon>
        <taxon>Parnassius</taxon>
    </lineage>
</organism>
<evidence type="ECO:0000313" key="1">
    <source>
        <dbReference type="EMBL" id="CAG4931234.1"/>
    </source>
</evidence>
<protein>
    <submittedName>
        <fullName evidence="1">(apollo) hypothetical protein</fullName>
    </submittedName>
</protein>
<comment type="caution">
    <text evidence="1">The sequence shown here is derived from an EMBL/GenBank/DDBJ whole genome shotgun (WGS) entry which is preliminary data.</text>
</comment>
<evidence type="ECO:0000313" key="2">
    <source>
        <dbReference type="Proteomes" id="UP000691718"/>
    </source>
</evidence>